<comment type="caution">
    <text evidence="1">The sequence shown here is derived from an EMBL/GenBank/DDBJ whole genome shotgun (WGS) entry which is preliminary data.</text>
</comment>
<sequence length="638" mass="66830">MLTGERVLVDHGVVRAVETAPAAGKDPVRIHSMAVGEHFYVVPDKALPFVGRQLDLALFDVLAPPAALQVEWAAGATPHDIPGLDLATGRLTDPAAFGAGAAGVKEIRPVGAAEPTADPQYPIATLTVRGLDKLGAKAISGGVSITNAEDVQRFSSLQSFVDGQVSFSVPVGHYSLEVSITTYDADGVYQGDALLFYPELAVTGTEMTVTADAATATTVVPVPATPNPSGLEQMQATYSRLSAAGNDSTTAIMMIGGSPSLSVTPTDPVALGDVRWYTYFRLTSPADAYLYDLVFPADGAVPADFAEKVPASGLATLDATYAAEGDTSRISTYRTSFQPWEQFPIRFASTAVAPLRRTEYVSAVPGVGWIGSAVARPDEFNGSAQSPMVEYRPGQRTTDRYFAAPGVPGVDRTTLRSLPCPACRQSDQLLLDLQPRTDAGGHAVRLTTSETAKIKTEFRVYADEALAADGTDPVGRIAIPADATQLRLELDSSASASWLTTADRVQTAWSWRTTPPGGSLPAGRTCADPCAFLPLVFADYGIAVDTANAVPAGVATPLSVTLRRQAFDPTPVTEHLTLDVSADDGATWRPLPVASAGGGRFTATVTPAAGYLSLRIHATDPAGATLDQTVIRAVRVAA</sequence>
<evidence type="ECO:0000313" key="1">
    <source>
        <dbReference type="EMBL" id="GIE05604.1"/>
    </source>
</evidence>
<organism evidence="1 2">
    <name type="scientific">Paractinoplanes durhamensis</name>
    <dbReference type="NCBI Taxonomy" id="113563"/>
    <lineage>
        <taxon>Bacteria</taxon>
        <taxon>Bacillati</taxon>
        <taxon>Actinomycetota</taxon>
        <taxon>Actinomycetes</taxon>
        <taxon>Micromonosporales</taxon>
        <taxon>Micromonosporaceae</taxon>
        <taxon>Paractinoplanes</taxon>
    </lineage>
</organism>
<evidence type="ECO:0008006" key="3">
    <source>
        <dbReference type="Google" id="ProtNLM"/>
    </source>
</evidence>
<gene>
    <name evidence="1" type="ORF">Adu01nite_69540</name>
</gene>
<evidence type="ECO:0000313" key="2">
    <source>
        <dbReference type="Proteomes" id="UP000637628"/>
    </source>
</evidence>
<protein>
    <recommendedName>
        <fullName evidence="3">Serine protease</fullName>
    </recommendedName>
</protein>
<dbReference type="Proteomes" id="UP000637628">
    <property type="component" value="Unassembled WGS sequence"/>
</dbReference>
<proteinExistence type="predicted"/>
<name>A0ABQ3Z700_9ACTN</name>
<keyword evidence="2" id="KW-1185">Reference proteome</keyword>
<dbReference type="EMBL" id="BOML01000057">
    <property type="protein sequence ID" value="GIE05604.1"/>
    <property type="molecule type" value="Genomic_DNA"/>
</dbReference>
<reference evidence="1 2" key="1">
    <citation type="submission" date="2021-01" db="EMBL/GenBank/DDBJ databases">
        <title>Whole genome shotgun sequence of Actinoplanes durhamensis NBRC 14914.</title>
        <authorList>
            <person name="Komaki H."/>
            <person name="Tamura T."/>
        </authorList>
    </citation>
    <scope>NUCLEOTIDE SEQUENCE [LARGE SCALE GENOMIC DNA]</scope>
    <source>
        <strain evidence="1 2">NBRC 14914</strain>
    </source>
</reference>
<accession>A0ABQ3Z700</accession>